<evidence type="ECO:0000256" key="1">
    <source>
        <dbReference type="SAM" id="MobiDB-lite"/>
    </source>
</evidence>
<dbReference type="AlphaFoldDB" id="A0A1W2LV55"/>
<evidence type="ECO:0000313" key="3">
    <source>
        <dbReference type="Proteomes" id="UP000076660"/>
    </source>
</evidence>
<dbReference type="Proteomes" id="UP000076660">
    <property type="component" value="Unassembled WGS sequence"/>
</dbReference>
<dbReference type="RefSeq" id="WP_063272078.1">
    <property type="nucleotide sequence ID" value="NZ_LQMT02000017.1"/>
</dbReference>
<accession>A0A1W2LV55</accession>
<reference evidence="2 3" key="1">
    <citation type="submission" date="2016-12" db="EMBL/GenBank/DDBJ databases">
        <title>Amycolatopsis keratiniphila subsp. keratiniphila genome sequencing and assembly.</title>
        <authorList>
            <person name="Mayilraj S."/>
            <person name="Kaur N."/>
        </authorList>
    </citation>
    <scope>NUCLEOTIDE SEQUENCE [LARGE SCALE GENOMIC DNA]</scope>
    <source>
        <strain evidence="2 3">DSM 44409</strain>
    </source>
</reference>
<gene>
    <name evidence="2" type="ORF">AVR91_0217000</name>
</gene>
<dbReference type="EMBL" id="LQMT02000017">
    <property type="protein sequence ID" value="ONF69964.1"/>
    <property type="molecule type" value="Genomic_DNA"/>
</dbReference>
<comment type="caution">
    <text evidence="2">The sequence shown here is derived from an EMBL/GenBank/DDBJ whole genome shotgun (WGS) entry which is preliminary data.</text>
</comment>
<organism evidence="2 3">
    <name type="scientific">Amycolatopsis keratiniphila subsp. keratiniphila</name>
    <dbReference type="NCBI Taxonomy" id="227715"/>
    <lineage>
        <taxon>Bacteria</taxon>
        <taxon>Bacillati</taxon>
        <taxon>Actinomycetota</taxon>
        <taxon>Actinomycetes</taxon>
        <taxon>Pseudonocardiales</taxon>
        <taxon>Pseudonocardiaceae</taxon>
        <taxon>Amycolatopsis</taxon>
        <taxon>Amycolatopsis japonica group</taxon>
    </lineage>
</organism>
<sequence>MLVSAGAVAALGGRGTTTAGTPITVVREIVPPPATTTAVVAPPATSVAGPSRTGSRRVSVWRPAG</sequence>
<evidence type="ECO:0000313" key="2">
    <source>
        <dbReference type="EMBL" id="ONF69964.1"/>
    </source>
</evidence>
<proteinExistence type="predicted"/>
<name>A0A1W2LV55_9PSEU</name>
<feature type="region of interest" description="Disordered" evidence="1">
    <location>
        <begin position="43"/>
        <end position="65"/>
    </location>
</feature>
<protein>
    <submittedName>
        <fullName evidence="2">Uncharacterized protein</fullName>
    </submittedName>
</protein>